<proteinExistence type="predicted"/>
<dbReference type="InterPro" id="IPR048000">
    <property type="entry name" value="TnsA-like"/>
</dbReference>
<accession>A0A388SQX1</accession>
<evidence type="ECO:0000313" key="3">
    <source>
        <dbReference type="Proteomes" id="UP000265354"/>
    </source>
</evidence>
<sequence length="161" mass="18276">MAAPVGADLAEPYVEPSHTDAARECRPRPLPDRVTARFEDVAAVRPLRRSRGAHHFSDRYRAATTGRHVCFESRPERDRLALTDFDPGVAGSASQPFRPHLHDGERERRHTPDYFIRRTDGSAVVVDVRTDERIRRPHFGDSRMRSSVRRPMLLIAGLLST</sequence>
<name>A0A388SQX1_9ACTN</name>
<evidence type="ECO:0000256" key="1">
    <source>
        <dbReference type="SAM" id="MobiDB-lite"/>
    </source>
</evidence>
<gene>
    <name evidence="2" type="ORF">SSP531S_02180</name>
</gene>
<dbReference type="AlphaFoldDB" id="A0A388SQX1"/>
<dbReference type="Proteomes" id="UP000265354">
    <property type="component" value="Unassembled WGS sequence"/>
</dbReference>
<feature type="region of interest" description="Disordered" evidence="1">
    <location>
        <begin position="1"/>
        <end position="27"/>
    </location>
</feature>
<protein>
    <submittedName>
        <fullName evidence="2">Uncharacterized protein</fullName>
    </submittedName>
</protein>
<organism evidence="2 3">
    <name type="scientific">Streptomyces spongiicola</name>
    <dbReference type="NCBI Taxonomy" id="1690221"/>
    <lineage>
        <taxon>Bacteria</taxon>
        <taxon>Bacillati</taxon>
        <taxon>Actinomycetota</taxon>
        <taxon>Actinomycetes</taxon>
        <taxon>Kitasatosporales</taxon>
        <taxon>Streptomycetaceae</taxon>
        <taxon>Streptomyces</taxon>
    </lineage>
</organism>
<comment type="caution">
    <text evidence="2">The sequence shown here is derived from an EMBL/GenBank/DDBJ whole genome shotgun (WGS) entry which is preliminary data.</text>
</comment>
<dbReference type="NCBIfam" id="NF033179">
    <property type="entry name" value="TnsA_like_Actin"/>
    <property type="match status" value="1"/>
</dbReference>
<evidence type="ECO:0000313" key="2">
    <source>
        <dbReference type="EMBL" id="GBP98825.1"/>
    </source>
</evidence>
<reference evidence="2 3" key="1">
    <citation type="submission" date="2018-07" db="EMBL/GenBank/DDBJ databases">
        <title>Whole Genome Shotgun Sequence of Streptomyces spongiicola strain 531S.</title>
        <authorList>
            <person name="Dohra H."/>
            <person name="Kodani S."/>
        </authorList>
    </citation>
    <scope>NUCLEOTIDE SEQUENCE [LARGE SCALE GENOMIC DNA]</scope>
    <source>
        <strain evidence="2 3">531S</strain>
    </source>
</reference>
<feature type="compositionally biased region" description="Basic and acidic residues" evidence="1">
    <location>
        <begin position="17"/>
        <end position="27"/>
    </location>
</feature>
<feature type="region of interest" description="Disordered" evidence="1">
    <location>
        <begin position="87"/>
        <end position="106"/>
    </location>
</feature>
<dbReference type="EMBL" id="BGZL01000001">
    <property type="protein sequence ID" value="GBP98825.1"/>
    <property type="molecule type" value="Genomic_DNA"/>
</dbReference>